<name>A0A0S3S7K0_PHAAN</name>
<dbReference type="Proteomes" id="UP000291084">
    <property type="component" value="Chromosome 5"/>
</dbReference>
<dbReference type="AlphaFoldDB" id="A0A0S3S7K0"/>
<keyword evidence="2" id="KW-1185">Reference proteome</keyword>
<protein>
    <submittedName>
        <fullName evidence="1">Uncharacterized protein</fullName>
    </submittedName>
</protein>
<proteinExistence type="predicted"/>
<dbReference type="EMBL" id="AP015038">
    <property type="protein sequence ID" value="BAT88809.1"/>
    <property type="molecule type" value="Genomic_DNA"/>
</dbReference>
<organism evidence="1 2">
    <name type="scientific">Vigna angularis var. angularis</name>
    <dbReference type="NCBI Taxonomy" id="157739"/>
    <lineage>
        <taxon>Eukaryota</taxon>
        <taxon>Viridiplantae</taxon>
        <taxon>Streptophyta</taxon>
        <taxon>Embryophyta</taxon>
        <taxon>Tracheophyta</taxon>
        <taxon>Spermatophyta</taxon>
        <taxon>Magnoliopsida</taxon>
        <taxon>eudicotyledons</taxon>
        <taxon>Gunneridae</taxon>
        <taxon>Pentapetalae</taxon>
        <taxon>rosids</taxon>
        <taxon>fabids</taxon>
        <taxon>Fabales</taxon>
        <taxon>Fabaceae</taxon>
        <taxon>Papilionoideae</taxon>
        <taxon>50 kb inversion clade</taxon>
        <taxon>NPAAA clade</taxon>
        <taxon>indigoferoid/millettioid clade</taxon>
        <taxon>Phaseoleae</taxon>
        <taxon>Vigna</taxon>
    </lineage>
</organism>
<evidence type="ECO:0000313" key="1">
    <source>
        <dbReference type="EMBL" id="BAT88809.1"/>
    </source>
</evidence>
<reference evidence="1 2" key="1">
    <citation type="journal article" date="2015" name="Sci. Rep.">
        <title>The power of single molecule real-time sequencing technology in the de novo assembly of a eukaryotic genome.</title>
        <authorList>
            <person name="Sakai H."/>
            <person name="Naito K."/>
            <person name="Ogiso-Tanaka E."/>
            <person name="Takahashi Y."/>
            <person name="Iseki K."/>
            <person name="Muto C."/>
            <person name="Satou K."/>
            <person name="Teruya K."/>
            <person name="Shiroma A."/>
            <person name="Shimoji M."/>
            <person name="Hirano T."/>
            <person name="Itoh T."/>
            <person name="Kaga A."/>
            <person name="Tomooka N."/>
        </authorList>
    </citation>
    <scope>NUCLEOTIDE SEQUENCE [LARGE SCALE GENOMIC DNA]</scope>
    <source>
        <strain evidence="2">cv. Shumari</strain>
    </source>
</reference>
<accession>A0A0S3S7K0</accession>
<sequence>MLEEVKTKSSWSSDVAAVGIKTVHTNTGSYILQLNALLPFHPPQNHHFLFFLHVSSSPTVTPPAFSFSFIQNPTS</sequence>
<gene>
    <name evidence="1" type="primary">Vigan.05G242300</name>
    <name evidence="1" type="ORF">VIGAN_05242300</name>
</gene>
<evidence type="ECO:0000313" key="2">
    <source>
        <dbReference type="Proteomes" id="UP000291084"/>
    </source>
</evidence>